<feature type="non-terminal residue" evidence="1">
    <location>
        <position position="1"/>
    </location>
</feature>
<proteinExistence type="predicted"/>
<feature type="non-terminal residue" evidence="1">
    <location>
        <position position="70"/>
    </location>
</feature>
<dbReference type="Proteomes" id="UP000663848">
    <property type="component" value="Unassembled WGS sequence"/>
</dbReference>
<name>A0A822DET0_9BILA</name>
<sequence>KSTTNNGLTALDIARHLKHEAIVQFLLGEEMKSTQPSSLSLPLCDNQCELTNENVNNEILKVSDESINDD</sequence>
<organism evidence="1 3">
    <name type="scientific">Rotaria socialis</name>
    <dbReference type="NCBI Taxonomy" id="392032"/>
    <lineage>
        <taxon>Eukaryota</taxon>
        <taxon>Metazoa</taxon>
        <taxon>Spiralia</taxon>
        <taxon>Gnathifera</taxon>
        <taxon>Rotifera</taxon>
        <taxon>Eurotatoria</taxon>
        <taxon>Bdelloidea</taxon>
        <taxon>Philodinida</taxon>
        <taxon>Philodinidae</taxon>
        <taxon>Rotaria</taxon>
    </lineage>
</organism>
<evidence type="ECO:0000313" key="1">
    <source>
        <dbReference type="EMBL" id="CAF5070409.1"/>
    </source>
</evidence>
<evidence type="ECO:0000313" key="3">
    <source>
        <dbReference type="Proteomes" id="UP000663848"/>
    </source>
</evidence>
<protein>
    <submittedName>
        <fullName evidence="1">Uncharacterized protein</fullName>
    </submittedName>
</protein>
<dbReference type="EMBL" id="CAJOBR010060056">
    <property type="protein sequence ID" value="CAF5070409.1"/>
    <property type="molecule type" value="Genomic_DNA"/>
</dbReference>
<dbReference type="EMBL" id="CAJOBR010060126">
    <property type="protein sequence ID" value="CAF5070553.1"/>
    <property type="molecule type" value="Genomic_DNA"/>
</dbReference>
<reference evidence="1" key="1">
    <citation type="submission" date="2021-02" db="EMBL/GenBank/DDBJ databases">
        <authorList>
            <person name="Nowell W R."/>
        </authorList>
    </citation>
    <scope>NUCLEOTIDE SEQUENCE</scope>
</reference>
<accession>A0A822DET0</accession>
<gene>
    <name evidence="1" type="ORF">QYT958_LOCUS43202</name>
    <name evidence="2" type="ORF">QYT958_LOCUS43213</name>
</gene>
<dbReference type="AlphaFoldDB" id="A0A822DET0"/>
<comment type="caution">
    <text evidence="1">The sequence shown here is derived from an EMBL/GenBank/DDBJ whole genome shotgun (WGS) entry which is preliminary data.</text>
</comment>
<evidence type="ECO:0000313" key="2">
    <source>
        <dbReference type="EMBL" id="CAF5070553.1"/>
    </source>
</evidence>